<dbReference type="PANTHER" id="PTHR32347">
    <property type="entry name" value="EFFLUX SYSTEM COMPONENT YKNX-RELATED"/>
    <property type="match status" value="1"/>
</dbReference>
<evidence type="ECO:0000256" key="3">
    <source>
        <dbReference type="SAM" id="Coils"/>
    </source>
</evidence>
<dbReference type="EMBL" id="JBHTLP010000022">
    <property type="protein sequence ID" value="MFD1144617.1"/>
    <property type="molecule type" value="Genomic_DNA"/>
</dbReference>
<dbReference type="InterPro" id="IPR058624">
    <property type="entry name" value="MdtA-like_HH"/>
</dbReference>
<feature type="coiled-coil region" evidence="3">
    <location>
        <begin position="175"/>
        <end position="235"/>
    </location>
</feature>
<name>A0ABW3QAP3_9BACT</name>
<evidence type="ECO:0000259" key="4">
    <source>
        <dbReference type="Pfam" id="PF25876"/>
    </source>
</evidence>
<gene>
    <name evidence="5" type="ORF">ACFQ4C_26045</name>
</gene>
<dbReference type="Gene3D" id="2.40.30.170">
    <property type="match status" value="1"/>
</dbReference>
<evidence type="ECO:0000313" key="5">
    <source>
        <dbReference type="EMBL" id="MFD1144617.1"/>
    </source>
</evidence>
<evidence type="ECO:0000313" key="6">
    <source>
        <dbReference type="Proteomes" id="UP001597116"/>
    </source>
</evidence>
<evidence type="ECO:0000256" key="2">
    <source>
        <dbReference type="ARBA" id="ARBA00023054"/>
    </source>
</evidence>
<feature type="domain" description="Multidrug resistance protein MdtA-like alpha-helical hairpin" evidence="4">
    <location>
        <begin position="147"/>
        <end position="200"/>
    </location>
</feature>
<dbReference type="Pfam" id="PF25876">
    <property type="entry name" value="HH_MFP_RND"/>
    <property type="match status" value="1"/>
</dbReference>
<dbReference type="RefSeq" id="WP_379885281.1">
    <property type="nucleotide sequence ID" value="NZ_JBHTLP010000022.1"/>
</dbReference>
<protein>
    <submittedName>
        <fullName evidence="5">HlyD family secretion protein</fullName>
    </submittedName>
</protein>
<keyword evidence="6" id="KW-1185">Reference proteome</keyword>
<sequence>MTNTKKLLTASSLLALVLGIFTLPINLPYSIPTTGLVMPVSEWTISRIQNGNLVSILKDNRTGRLSQYSSSVFQRGNQSNFQLNTALYHHVYLHKGDTVATMYSNQDEEELTRLQGELSVQKAQLAWYRSGQKAADVEINNRRIDIAQQELAAQRPVAARSQALFQDSLISRQDYENAVNKLRVLELNLKMAEANFKSATTGDKPERVQVVITQIQSLQRQIQQIQHNLNDLTLIAPVSGTILLKQAAATPMEEVLLSVADNSSFVVVMPVEYAEKPFLQPRQTVKIAVPGTTQLTFGKIITIDNTVQLVDGRQAFFITALIEQNDLPLLPGMLVRATVESPPIALLEHLGRTVDLFRKY</sequence>
<comment type="caution">
    <text evidence="5">The sequence shown here is derived from an EMBL/GenBank/DDBJ whole genome shotgun (WGS) entry which is preliminary data.</text>
</comment>
<evidence type="ECO:0000256" key="1">
    <source>
        <dbReference type="ARBA" id="ARBA00004196"/>
    </source>
</evidence>
<dbReference type="Proteomes" id="UP001597116">
    <property type="component" value="Unassembled WGS sequence"/>
</dbReference>
<organism evidence="5 6">
    <name type="scientific">Larkinella insperata</name>
    <dbReference type="NCBI Taxonomy" id="332158"/>
    <lineage>
        <taxon>Bacteria</taxon>
        <taxon>Pseudomonadati</taxon>
        <taxon>Bacteroidota</taxon>
        <taxon>Cytophagia</taxon>
        <taxon>Cytophagales</taxon>
        <taxon>Spirosomataceae</taxon>
        <taxon>Larkinella</taxon>
    </lineage>
</organism>
<proteinExistence type="predicted"/>
<reference evidence="6" key="1">
    <citation type="journal article" date="2019" name="Int. J. Syst. Evol. Microbiol.">
        <title>The Global Catalogue of Microorganisms (GCM) 10K type strain sequencing project: providing services to taxonomists for standard genome sequencing and annotation.</title>
        <authorList>
            <consortium name="The Broad Institute Genomics Platform"/>
            <consortium name="The Broad Institute Genome Sequencing Center for Infectious Disease"/>
            <person name="Wu L."/>
            <person name="Ma J."/>
        </authorList>
    </citation>
    <scope>NUCLEOTIDE SEQUENCE [LARGE SCALE GENOMIC DNA]</scope>
    <source>
        <strain evidence="6">CCUG 55608</strain>
    </source>
</reference>
<comment type="subcellular location">
    <subcellularLocation>
        <location evidence="1">Cell envelope</location>
    </subcellularLocation>
</comment>
<accession>A0ABW3QAP3</accession>
<dbReference type="InterPro" id="IPR050465">
    <property type="entry name" value="UPF0194_transport"/>
</dbReference>
<keyword evidence="2 3" id="KW-0175">Coiled coil</keyword>